<dbReference type="OrthoDB" id="374045at2759"/>
<evidence type="ECO:0000313" key="3">
    <source>
        <dbReference type="EMBL" id="JAC01448.1"/>
    </source>
</evidence>
<dbReference type="PANTHER" id="PTHR12112">
    <property type="entry name" value="BNIP - RELATED"/>
    <property type="match status" value="1"/>
</dbReference>
<accession>W8BQY8</accession>
<organism evidence="3">
    <name type="scientific">Ceratitis capitata</name>
    <name type="common">Mediterranean fruit fly</name>
    <name type="synonym">Tephritis capitata</name>
    <dbReference type="NCBI Taxonomy" id="7213"/>
    <lineage>
        <taxon>Eukaryota</taxon>
        <taxon>Metazoa</taxon>
        <taxon>Ecdysozoa</taxon>
        <taxon>Arthropoda</taxon>
        <taxon>Hexapoda</taxon>
        <taxon>Insecta</taxon>
        <taxon>Pterygota</taxon>
        <taxon>Neoptera</taxon>
        <taxon>Endopterygota</taxon>
        <taxon>Diptera</taxon>
        <taxon>Brachycera</taxon>
        <taxon>Muscomorpha</taxon>
        <taxon>Tephritoidea</taxon>
        <taxon>Tephritidae</taxon>
        <taxon>Ceratitis</taxon>
        <taxon>Ceratitis</taxon>
    </lineage>
</organism>
<dbReference type="GO" id="GO:0005737">
    <property type="term" value="C:cytoplasm"/>
    <property type="evidence" value="ECO:0007669"/>
    <property type="project" value="InterPro"/>
</dbReference>
<name>W8BQY8_CERCA</name>
<comment type="similarity">
    <text evidence="1">Belongs to the PPase class C family. Prune subfamily.</text>
</comment>
<dbReference type="AlphaFoldDB" id="W8BQY8"/>
<dbReference type="InterPro" id="IPR038222">
    <property type="entry name" value="DHHA2_dom_sf"/>
</dbReference>
<feature type="domain" description="DHHA2" evidence="2">
    <location>
        <begin position="230"/>
        <end position="377"/>
    </location>
</feature>
<reference evidence="3" key="1">
    <citation type="submission" date="2013-07" db="EMBL/GenBank/DDBJ databases">
        <authorList>
            <person name="Geib S."/>
        </authorList>
    </citation>
    <scope>NUCLEOTIDE SEQUENCE</scope>
</reference>
<protein>
    <submittedName>
        <fullName evidence="3">Protein prune</fullName>
    </submittedName>
</protein>
<proteinExistence type="evidence at transcript level"/>
<dbReference type="PANTHER" id="PTHR12112:SF39">
    <property type="entry name" value="EG:152A3.5 PROTEIN (FBGN0003116_PN PROTEIN)"/>
    <property type="match status" value="1"/>
</dbReference>
<dbReference type="SUPFAM" id="SSF64182">
    <property type="entry name" value="DHH phosphoesterases"/>
    <property type="match status" value="1"/>
</dbReference>
<dbReference type="InterPro" id="IPR004097">
    <property type="entry name" value="DHHA2"/>
</dbReference>
<dbReference type="Gene3D" id="3.10.310.20">
    <property type="entry name" value="DHHA2 domain"/>
    <property type="match status" value="1"/>
</dbReference>
<dbReference type="Gene3D" id="3.90.1640.10">
    <property type="entry name" value="inorganic pyrophosphatase (n-terminal core)"/>
    <property type="match status" value="1"/>
</dbReference>
<dbReference type="InterPro" id="IPR038763">
    <property type="entry name" value="DHH_sf"/>
</dbReference>
<sequence>MLNFLKQTRKFINSAEPVCIVLGNESCDLDSAVCAVTLAYHYQQQRGQTNSLSNRKTRNFLPVLNIPRRDYTLKTEVNYLFDQQSISNEYLTFRDDLQQEFLARSEFILVDHHVSPFAARCLEVFDHRAFDEKAQLANDCKVHLELVGSCATLIAELILEDISTTVAPDVLAMYEILFTMLRSTIVLDTVNFSESANRYTPKDVEISKKLEHLLTNSNSDKTLSERNQIFDELVAARADISRLTAIQLLRKDLKILKNTVDNLNIAIPGFPMLVQKFIERPDAESAVKEFAEETNSAIVILMGMLITNGNVERDLGFINLSSGELCATIQQTLLTNTEPSLCLQQHEKCDFLNGSFYKLCNVKVTRKHILPIVKQLLDKYQM</sequence>
<dbReference type="GO" id="GO:0004309">
    <property type="term" value="F:exopolyphosphatase activity"/>
    <property type="evidence" value="ECO:0007669"/>
    <property type="project" value="TreeGrafter"/>
</dbReference>
<dbReference type="Pfam" id="PF02833">
    <property type="entry name" value="DHHA2"/>
    <property type="match status" value="1"/>
</dbReference>
<dbReference type="SMART" id="SM01131">
    <property type="entry name" value="DHHA2"/>
    <property type="match status" value="1"/>
</dbReference>
<reference evidence="3" key="2">
    <citation type="journal article" date="2014" name="BMC Genomics">
        <title>A genomic perspective to assessing quality of mass-reared SIT flies used in Mediterranean fruit fly (Ceratitis capitata) eradication in California.</title>
        <authorList>
            <person name="Calla B."/>
            <person name="Hall B."/>
            <person name="Hou S."/>
            <person name="Geib S.M."/>
        </authorList>
    </citation>
    <scope>NUCLEOTIDE SEQUENCE</scope>
</reference>
<dbReference type="EMBL" id="GAMC01005108">
    <property type="protein sequence ID" value="JAC01448.1"/>
    <property type="molecule type" value="mRNA"/>
</dbReference>
<evidence type="ECO:0000256" key="1">
    <source>
        <dbReference type="ARBA" id="ARBA00010331"/>
    </source>
</evidence>
<gene>
    <name evidence="3" type="primary">PRUNE</name>
</gene>
<evidence type="ECO:0000259" key="2">
    <source>
        <dbReference type="SMART" id="SM01131"/>
    </source>
</evidence>